<dbReference type="GO" id="GO:0043596">
    <property type="term" value="C:nuclear replication fork"/>
    <property type="evidence" value="ECO:0007669"/>
    <property type="project" value="TreeGrafter"/>
</dbReference>
<name>A0A5N5QPV6_9AGAM</name>
<comment type="similarity">
    <text evidence="1">Belongs to the MCM10 family.</text>
</comment>
<evidence type="ECO:0000313" key="5">
    <source>
        <dbReference type="Proteomes" id="UP000383932"/>
    </source>
</evidence>
<keyword evidence="5" id="KW-1185">Reference proteome</keyword>
<evidence type="ECO:0000256" key="1">
    <source>
        <dbReference type="ARBA" id="ARBA00009679"/>
    </source>
</evidence>
<sequence length="678" mass="74040">MSRDPTRRQSRTSEVPLDQEEIKRQIAALEARLITSPDRTVAKPAKEPNHPTKRILVARSPSPKRRKIQHEAQPTKSQAKPNGKPTATSKPIAPPAFNPPSPPRKSMMAQAASAFQAKRASRLEQSKEPVVRSTSFAQPVATERPTPSRNEDMTIKEDLPIGPIDHPAPFDDPRWDRLEPYSGIHLTSRKLPFDEFQEFMYGRVYLSPSRLYSVVRLSPDRSAYDVPVDGDWVTIAVVAERGQVQVSRRGKGGNQGKGKGKDDNPPGNSGDANADNDDEDSRPAPREKKYMRLLLVDFGHRASDGKPNPKEQTKGDALLSMLLFESDSARTEDGKIAKGKSKDLVYKGGSGGAFEECAKLREGAVLAILNPRILKPFQRSNGNPHPRDNALAITPENAKSIAVLGYSRDLGSCRATKRDGQRCGSWCDKRISEVCEYHIQDAIKSKRAARPEFSAGTADLASSKSKEGKFGKPAYDPSRKWGLTPSIGQQNAAVSSESAKLGGGATYIVDGHVLSGHDRGGFDADATRLKGLRKKKEEEWALEEVIRRDGGKTPAAQILKLGAAHLKARKAGANLDDGPVEQLDTASEAPRKVYSAELVKSIGYDPSRRAGNTGRPKENDGVRQLVADSTRSVDLRPAPGTRRIRSNVTMNFAPSRGIQGSQKEQLDASSDSELEIEP</sequence>
<organism evidence="4 5">
    <name type="scientific">Ceratobasidium theobromae</name>
    <dbReference type="NCBI Taxonomy" id="1582974"/>
    <lineage>
        <taxon>Eukaryota</taxon>
        <taxon>Fungi</taxon>
        <taxon>Dikarya</taxon>
        <taxon>Basidiomycota</taxon>
        <taxon>Agaricomycotina</taxon>
        <taxon>Agaricomycetes</taxon>
        <taxon>Cantharellales</taxon>
        <taxon>Ceratobasidiaceae</taxon>
        <taxon>Ceratobasidium</taxon>
    </lineage>
</organism>
<feature type="compositionally biased region" description="Basic and acidic residues" evidence="2">
    <location>
        <begin position="40"/>
        <end position="50"/>
    </location>
</feature>
<dbReference type="Pfam" id="PF09329">
    <property type="entry name" value="zf-primase"/>
    <property type="match status" value="1"/>
</dbReference>
<dbReference type="PANTHER" id="PTHR13454:SF11">
    <property type="entry name" value="PROTEIN MCM10 HOMOLOG"/>
    <property type="match status" value="1"/>
</dbReference>
<dbReference type="Proteomes" id="UP000383932">
    <property type="component" value="Unassembled WGS sequence"/>
</dbReference>
<accession>A0A5N5QPV6</accession>
<evidence type="ECO:0000259" key="3">
    <source>
        <dbReference type="Pfam" id="PF09329"/>
    </source>
</evidence>
<feature type="region of interest" description="Disordered" evidence="2">
    <location>
        <begin position="604"/>
        <end position="678"/>
    </location>
</feature>
<feature type="compositionally biased region" description="Basic and acidic residues" evidence="2">
    <location>
        <begin position="121"/>
        <end position="130"/>
    </location>
</feature>
<comment type="caution">
    <text evidence="4">The sequence shown here is derived from an EMBL/GenBank/DDBJ whole genome shotgun (WGS) entry which is preliminary data.</text>
</comment>
<feature type="compositionally biased region" description="Polar residues" evidence="2">
    <location>
        <begin position="72"/>
        <end position="89"/>
    </location>
</feature>
<dbReference type="OrthoDB" id="202825at2759"/>
<feature type="compositionally biased region" description="Basic and acidic residues" evidence="2">
    <location>
        <begin position="149"/>
        <end position="159"/>
    </location>
</feature>
<feature type="compositionally biased region" description="Pro residues" evidence="2">
    <location>
        <begin position="92"/>
        <end position="103"/>
    </location>
</feature>
<feature type="region of interest" description="Disordered" evidence="2">
    <location>
        <begin position="245"/>
        <end position="286"/>
    </location>
</feature>
<dbReference type="InterPro" id="IPR015408">
    <property type="entry name" value="Znf_Mcm10/DnaG"/>
</dbReference>
<feature type="compositionally biased region" description="Low complexity" evidence="2">
    <location>
        <begin position="105"/>
        <end position="118"/>
    </location>
</feature>
<evidence type="ECO:0000313" key="4">
    <source>
        <dbReference type="EMBL" id="KAB5593734.1"/>
    </source>
</evidence>
<dbReference type="GO" id="GO:0003697">
    <property type="term" value="F:single-stranded DNA binding"/>
    <property type="evidence" value="ECO:0007669"/>
    <property type="project" value="InterPro"/>
</dbReference>
<proteinExistence type="inferred from homology"/>
<dbReference type="GO" id="GO:0006270">
    <property type="term" value="P:DNA replication initiation"/>
    <property type="evidence" value="ECO:0007669"/>
    <property type="project" value="InterPro"/>
</dbReference>
<dbReference type="Gene3D" id="2.40.50.140">
    <property type="entry name" value="Nucleic acid-binding proteins"/>
    <property type="match status" value="1"/>
</dbReference>
<dbReference type="EMBL" id="SSOP01000031">
    <property type="protein sequence ID" value="KAB5593734.1"/>
    <property type="molecule type" value="Genomic_DNA"/>
</dbReference>
<dbReference type="InterPro" id="IPR012340">
    <property type="entry name" value="NA-bd_OB-fold"/>
</dbReference>
<protein>
    <submittedName>
        <fullName evidence="4">Tetracycline resistance protein</fullName>
    </submittedName>
</protein>
<dbReference type="GO" id="GO:0003688">
    <property type="term" value="F:DNA replication origin binding"/>
    <property type="evidence" value="ECO:0007669"/>
    <property type="project" value="TreeGrafter"/>
</dbReference>
<feature type="region of interest" description="Disordered" evidence="2">
    <location>
        <begin position="1"/>
        <end position="21"/>
    </location>
</feature>
<dbReference type="InterPro" id="IPR040184">
    <property type="entry name" value="Mcm10"/>
</dbReference>
<dbReference type="PANTHER" id="PTHR13454">
    <property type="entry name" value="PROTEIN MCM10 HOMOLOG"/>
    <property type="match status" value="1"/>
</dbReference>
<feature type="domain" description="Zinc finger Mcm10/DnaG-type" evidence="3">
    <location>
        <begin position="405"/>
        <end position="450"/>
    </location>
</feature>
<gene>
    <name evidence="4" type="ORF">CTheo_2814</name>
</gene>
<evidence type="ECO:0000256" key="2">
    <source>
        <dbReference type="SAM" id="MobiDB-lite"/>
    </source>
</evidence>
<reference evidence="4 5" key="1">
    <citation type="journal article" date="2019" name="Fungal Biol. Biotechnol.">
        <title>Draft genome sequence of fastidious pathogen Ceratobasidium theobromae, which causes vascular-streak dieback in Theobroma cacao.</title>
        <authorList>
            <person name="Ali S.S."/>
            <person name="Asman A."/>
            <person name="Shao J."/>
            <person name="Firmansyah A.P."/>
            <person name="Susilo A.W."/>
            <person name="Rosmana A."/>
            <person name="McMahon P."/>
            <person name="Junaid M."/>
            <person name="Guest D."/>
            <person name="Kheng T.Y."/>
            <person name="Meinhardt L.W."/>
            <person name="Bailey B.A."/>
        </authorList>
    </citation>
    <scope>NUCLEOTIDE SEQUENCE [LARGE SCALE GENOMIC DNA]</scope>
    <source>
        <strain evidence="4 5">CT2</strain>
    </source>
</reference>
<feature type="compositionally biased region" description="Polar residues" evidence="2">
    <location>
        <begin position="646"/>
        <end position="669"/>
    </location>
</feature>
<feature type="region of interest" description="Disordered" evidence="2">
    <location>
        <begin position="35"/>
        <end position="174"/>
    </location>
</feature>
<dbReference type="AlphaFoldDB" id="A0A5N5QPV6"/>